<evidence type="ECO:0000313" key="4">
    <source>
        <dbReference type="EMBL" id="GAA5164951.1"/>
    </source>
</evidence>
<evidence type="ECO:0000256" key="2">
    <source>
        <dbReference type="ARBA" id="ARBA00023239"/>
    </source>
</evidence>
<dbReference type="Gene3D" id="3.40.225.10">
    <property type="entry name" value="Class II aldolase/adducin N-terminal domain"/>
    <property type="match status" value="1"/>
</dbReference>
<dbReference type="Proteomes" id="UP001428817">
    <property type="component" value="Unassembled WGS sequence"/>
</dbReference>
<evidence type="ECO:0000313" key="5">
    <source>
        <dbReference type="Proteomes" id="UP001428817"/>
    </source>
</evidence>
<keyword evidence="1" id="KW-0479">Metal-binding</keyword>
<dbReference type="Pfam" id="PF00596">
    <property type="entry name" value="Aldolase_II"/>
    <property type="match status" value="1"/>
</dbReference>
<dbReference type="SUPFAM" id="SSF53639">
    <property type="entry name" value="AraD/HMP-PK domain-like"/>
    <property type="match status" value="1"/>
</dbReference>
<feature type="domain" description="Class II aldolase/adducin N-terminal" evidence="3">
    <location>
        <begin position="7"/>
        <end position="184"/>
    </location>
</feature>
<dbReference type="InterPro" id="IPR001303">
    <property type="entry name" value="Aldolase_II/adducin_N"/>
</dbReference>
<dbReference type="RefSeq" id="WP_185062513.1">
    <property type="nucleotide sequence ID" value="NZ_BAABJP010000030.1"/>
</dbReference>
<organism evidence="4 5">
    <name type="scientific">Pseudonocardia eucalypti</name>
    <dbReference type="NCBI Taxonomy" id="648755"/>
    <lineage>
        <taxon>Bacteria</taxon>
        <taxon>Bacillati</taxon>
        <taxon>Actinomycetota</taxon>
        <taxon>Actinomycetes</taxon>
        <taxon>Pseudonocardiales</taxon>
        <taxon>Pseudonocardiaceae</taxon>
        <taxon>Pseudonocardia</taxon>
    </lineage>
</organism>
<dbReference type="EMBL" id="BAABJP010000030">
    <property type="protein sequence ID" value="GAA5164951.1"/>
    <property type="molecule type" value="Genomic_DNA"/>
</dbReference>
<keyword evidence="5" id="KW-1185">Reference proteome</keyword>
<gene>
    <name evidence="4" type="ORF">GCM10023321_54300</name>
</gene>
<dbReference type="PANTHER" id="PTHR22789:SF0">
    <property type="entry name" value="3-OXO-TETRONATE 4-PHOSPHATE DECARBOXYLASE-RELATED"/>
    <property type="match status" value="1"/>
</dbReference>
<comment type="caution">
    <text evidence="4">The sequence shown here is derived from an EMBL/GenBank/DDBJ whole genome shotgun (WGS) entry which is preliminary data.</text>
</comment>
<reference evidence="5" key="1">
    <citation type="journal article" date="2019" name="Int. J. Syst. Evol. Microbiol.">
        <title>The Global Catalogue of Microorganisms (GCM) 10K type strain sequencing project: providing services to taxonomists for standard genome sequencing and annotation.</title>
        <authorList>
            <consortium name="The Broad Institute Genomics Platform"/>
            <consortium name="The Broad Institute Genome Sequencing Center for Infectious Disease"/>
            <person name="Wu L."/>
            <person name="Ma J."/>
        </authorList>
    </citation>
    <scope>NUCLEOTIDE SEQUENCE [LARGE SCALE GENOMIC DNA]</scope>
    <source>
        <strain evidence="5">JCM 18303</strain>
    </source>
</reference>
<evidence type="ECO:0000259" key="3">
    <source>
        <dbReference type="SMART" id="SM01007"/>
    </source>
</evidence>
<dbReference type="PANTHER" id="PTHR22789">
    <property type="entry name" value="FUCULOSE PHOSPHATE ALDOLASE"/>
    <property type="match status" value="1"/>
</dbReference>
<dbReference type="SMART" id="SM01007">
    <property type="entry name" value="Aldolase_II"/>
    <property type="match status" value="1"/>
</dbReference>
<sequence length="227" mass="24282">MPESARQLVATASRVLAAQGHDDLIWGHASLRDDRGCWIKSAEWGLGEVTEDRVHLVDPSGAVLAGEGTRHSEYPIHIEILAARPDVGAVVHTHPPHAVALAATGQPLLPVSHAANMFVPPAVPRFTATADLIVTAELGKQVAAELGDASALFLVNHGIVTVGPDLETAVVRAVVLERACHQQMLTHAYGGWPSWSDPEESAAKRAHIYHDGAVRAVWDHLVRRLPA</sequence>
<evidence type="ECO:0000256" key="1">
    <source>
        <dbReference type="ARBA" id="ARBA00022723"/>
    </source>
</evidence>
<keyword evidence="2" id="KW-0456">Lyase</keyword>
<protein>
    <submittedName>
        <fullName evidence="4">Class II aldolase/adducin family protein</fullName>
    </submittedName>
</protein>
<name>A0ABP9QNW2_9PSEU</name>
<accession>A0ABP9QNW2</accession>
<proteinExistence type="predicted"/>
<dbReference type="InterPro" id="IPR050197">
    <property type="entry name" value="Aldolase_class_II_sugar_metab"/>
</dbReference>
<dbReference type="InterPro" id="IPR036409">
    <property type="entry name" value="Aldolase_II/adducin_N_sf"/>
</dbReference>